<evidence type="ECO:0000256" key="4">
    <source>
        <dbReference type="SAM" id="MobiDB-lite"/>
    </source>
</evidence>
<dbReference type="OrthoDB" id="1304316at2759"/>
<proteinExistence type="inferred from homology"/>
<dbReference type="InterPro" id="IPR031425">
    <property type="entry name" value="NPR1/NH1-interacting"/>
</dbReference>
<dbReference type="AlphaFoldDB" id="A0A9Q0JQY5"/>
<reference evidence="5" key="1">
    <citation type="submission" date="2022-02" db="EMBL/GenBank/DDBJ databases">
        <authorList>
            <person name="Henning P.M."/>
            <person name="McCubbin A.G."/>
            <person name="Shore J.S."/>
        </authorList>
    </citation>
    <scope>NUCLEOTIDE SEQUENCE</scope>
    <source>
        <strain evidence="5">F60SS</strain>
        <tissue evidence="5">Leaves</tissue>
    </source>
</reference>
<evidence type="ECO:0000256" key="3">
    <source>
        <dbReference type="ARBA" id="ARBA00023242"/>
    </source>
</evidence>
<feature type="region of interest" description="Disordered" evidence="4">
    <location>
        <begin position="45"/>
        <end position="70"/>
    </location>
</feature>
<comment type="subcellular location">
    <subcellularLocation>
        <location evidence="1">Nucleus</location>
    </subcellularLocation>
</comment>
<dbReference type="PANTHER" id="PTHR33669:SF14">
    <property type="entry name" value="NRR REPRESSOR HOMOLOG 3"/>
    <property type="match status" value="1"/>
</dbReference>
<accession>A0A9Q0JQY5</accession>
<evidence type="ECO:0000313" key="6">
    <source>
        <dbReference type="Proteomes" id="UP001141552"/>
    </source>
</evidence>
<comment type="caution">
    <text evidence="5">The sequence shown here is derived from an EMBL/GenBank/DDBJ whole genome shotgun (WGS) entry which is preliminary data.</text>
</comment>
<comment type="similarity">
    <text evidence="2">Belongs to the NPR1-interactor family.</text>
</comment>
<reference evidence="5" key="2">
    <citation type="journal article" date="2023" name="Plants (Basel)">
        <title>Annotation of the Turnera subulata (Passifloraceae) Draft Genome Reveals the S-Locus Evolved after the Divergence of Turneroideae from Passifloroideae in a Stepwise Manner.</title>
        <authorList>
            <person name="Henning P.M."/>
            <person name="Roalson E.H."/>
            <person name="Mir W."/>
            <person name="McCubbin A.G."/>
            <person name="Shore J.S."/>
        </authorList>
    </citation>
    <scope>NUCLEOTIDE SEQUENCE</scope>
    <source>
        <strain evidence="5">F60SS</strain>
    </source>
</reference>
<sequence length="180" mass="20826">MYYITGSLKKQRRSNPEIAPLSLFLAPTVQSSSISLESPTNLASHLMESSSSSKKRKICQVDGHDEDQDNEEEKIEKFFALIRSIREARDRLLRGRDRALLESVDNRKGKRRIEEEKQQQQQVATWKPSFLREDFMEEEDRDQVKSLSAVTTMVDASDHRTKKGTDKEEIKESLNLRLSL</sequence>
<dbReference type="PANTHER" id="PTHR33669">
    <property type="entry name" value="PROTEIN NEGATIVE REGULATOR OF RESISTANCE"/>
    <property type="match status" value="1"/>
</dbReference>
<dbReference type="GO" id="GO:0010112">
    <property type="term" value="P:regulation of systemic acquired resistance"/>
    <property type="evidence" value="ECO:0007669"/>
    <property type="project" value="InterPro"/>
</dbReference>
<evidence type="ECO:0000256" key="1">
    <source>
        <dbReference type="ARBA" id="ARBA00004123"/>
    </source>
</evidence>
<evidence type="ECO:0000313" key="5">
    <source>
        <dbReference type="EMBL" id="KAJ4849887.1"/>
    </source>
</evidence>
<dbReference type="Proteomes" id="UP001141552">
    <property type="component" value="Unassembled WGS sequence"/>
</dbReference>
<keyword evidence="6" id="KW-1185">Reference proteome</keyword>
<name>A0A9Q0JQY5_9ROSI</name>
<organism evidence="5 6">
    <name type="scientific">Turnera subulata</name>
    <dbReference type="NCBI Taxonomy" id="218843"/>
    <lineage>
        <taxon>Eukaryota</taxon>
        <taxon>Viridiplantae</taxon>
        <taxon>Streptophyta</taxon>
        <taxon>Embryophyta</taxon>
        <taxon>Tracheophyta</taxon>
        <taxon>Spermatophyta</taxon>
        <taxon>Magnoliopsida</taxon>
        <taxon>eudicotyledons</taxon>
        <taxon>Gunneridae</taxon>
        <taxon>Pentapetalae</taxon>
        <taxon>rosids</taxon>
        <taxon>fabids</taxon>
        <taxon>Malpighiales</taxon>
        <taxon>Passifloraceae</taxon>
        <taxon>Turnera</taxon>
    </lineage>
</organism>
<dbReference type="Pfam" id="PF15699">
    <property type="entry name" value="NPR1_interact"/>
    <property type="match status" value="1"/>
</dbReference>
<protein>
    <submittedName>
        <fullName evidence="5">Uncharacterized protein</fullName>
    </submittedName>
</protein>
<evidence type="ECO:0000256" key="2">
    <source>
        <dbReference type="ARBA" id="ARBA00009937"/>
    </source>
</evidence>
<keyword evidence="3" id="KW-0539">Nucleus</keyword>
<dbReference type="GO" id="GO:0005634">
    <property type="term" value="C:nucleus"/>
    <property type="evidence" value="ECO:0007669"/>
    <property type="project" value="UniProtKB-SubCell"/>
</dbReference>
<dbReference type="EMBL" id="JAKUCV010000461">
    <property type="protein sequence ID" value="KAJ4849887.1"/>
    <property type="molecule type" value="Genomic_DNA"/>
</dbReference>
<gene>
    <name evidence="5" type="ORF">Tsubulata_048317</name>
</gene>